<dbReference type="InterPro" id="IPR019734">
    <property type="entry name" value="TPR_rpt"/>
</dbReference>
<organism evidence="2 3">
    <name type="scientific">Hungatella hathewayi WAL-18680</name>
    <dbReference type="NCBI Taxonomy" id="742737"/>
    <lineage>
        <taxon>Bacteria</taxon>
        <taxon>Bacillati</taxon>
        <taxon>Bacillota</taxon>
        <taxon>Clostridia</taxon>
        <taxon>Lachnospirales</taxon>
        <taxon>Lachnospiraceae</taxon>
        <taxon>Hungatella</taxon>
    </lineage>
</organism>
<dbReference type="SMART" id="SM00028">
    <property type="entry name" value="TPR"/>
    <property type="match status" value="2"/>
</dbReference>
<protein>
    <submittedName>
        <fullName evidence="2">Uncharacterized protein</fullName>
    </submittedName>
</protein>
<dbReference type="Pfam" id="PF13424">
    <property type="entry name" value="TPR_12"/>
    <property type="match status" value="1"/>
</dbReference>
<dbReference type="AlphaFoldDB" id="G5IES7"/>
<name>G5IES7_9FIRM</name>
<dbReference type="SUPFAM" id="SSF48452">
    <property type="entry name" value="TPR-like"/>
    <property type="match status" value="1"/>
</dbReference>
<dbReference type="InterPro" id="IPR011990">
    <property type="entry name" value="TPR-like_helical_dom_sf"/>
</dbReference>
<dbReference type="Gene3D" id="1.25.40.10">
    <property type="entry name" value="Tetratricopeptide repeat domain"/>
    <property type="match status" value="1"/>
</dbReference>
<proteinExistence type="predicted"/>
<dbReference type="PROSITE" id="PS50005">
    <property type="entry name" value="TPR"/>
    <property type="match status" value="1"/>
</dbReference>
<dbReference type="HOGENOM" id="CLU_085956_1_0_9"/>
<feature type="repeat" description="TPR" evidence="1">
    <location>
        <begin position="153"/>
        <end position="186"/>
    </location>
</feature>
<dbReference type="Proteomes" id="UP000005384">
    <property type="component" value="Unassembled WGS sequence"/>
</dbReference>
<keyword evidence="3" id="KW-1185">Reference proteome</keyword>
<dbReference type="OrthoDB" id="1895216at2"/>
<evidence type="ECO:0000256" key="1">
    <source>
        <dbReference type="PROSITE-ProRule" id="PRU00339"/>
    </source>
</evidence>
<gene>
    <name evidence="2" type="ORF">HMPREF9473_02004</name>
</gene>
<dbReference type="RefSeq" id="WP_006779984.1">
    <property type="nucleotide sequence ID" value="NZ_CP040506.1"/>
</dbReference>
<sequence length="270" mass="31851">MSLLLCRQERVKHPFYIENLGLNIYSSQELCYVLYHHPLLGLDGFIDSALLDFLRNELDLGFTALKLERWLRSEENPDEALIILLQECDYYSVVEINRFRQKITALRKMPPAEFAKEKADYLFGLKQYGKAINIYQDILDVAGEARIDERFLGRVWYNLGSAYARVFRFDKAVEALEQAYEFLKEQSVIEKLYHLTQFDSGITLHEKYRSLISEEEKARWTEKFEEARDLSEHTEELEELDELFAKDSIKRMEGAAAMVKAWKREYRSMA</sequence>
<dbReference type="PATRIC" id="fig|742737.3.peg.2028"/>
<evidence type="ECO:0000313" key="2">
    <source>
        <dbReference type="EMBL" id="EHI60020.1"/>
    </source>
</evidence>
<evidence type="ECO:0000313" key="3">
    <source>
        <dbReference type="Proteomes" id="UP000005384"/>
    </source>
</evidence>
<accession>G5IES7</accession>
<dbReference type="EMBL" id="ADLN01000038">
    <property type="protein sequence ID" value="EHI60020.1"/>
    <property type="molecule type" value="Genomic_DNA"/>
</dbReference>
<reference evidence="2 3" key="1">
    <citation type="submission" date="2011-08" db="EMBL/GenBank/DDBJ databases">
        <title>The Genome Sequence of Clostridium hathewayi WAL-18680.</title>
        <authorList>
            <consortium name="The Broad Institute Genome Sequencing Platform"/>
            <person name="Earl A."/>
            <person name="Ward D."/>
            <person name="Feldgarden M."/>
            <person name="Gevers D."/>
            <person name="Finegold S.M."/>
            <person name="Summanen P.H."/>
            <person name="Molitoris D.R."/>
            <person name="Song M."/>
            <person name="Daigneault M."/>
            <person name="Allen-Vercoe E."/>
            <person name="Young S.K."/>
            <person name="Zeng Q."/>
            <person name="Gargeya S."/>
            <person name="Fitzgerald M."/>
            <person name="Haas B."/>
            <person name="Abouelleil A."/>
            <person name="Alvarado L."/>
            <person name="Arachchi H.M."/>
            <person name="Berlin A."/>
            <person name="Brown A."/>
            <person name="Chapman S.B."/>
            <person name="Chen Z."/>
            <person name="Dunbar C."/>
            <person name="Freedman E."/>
            <person name="Gearin G."/>
            <person name="Gellesch M."/>
            <person name="Goldberg J."/>
            <person name="Griggs A."/>
            <person name="Gujja S."/>
            <person name="Heiman D."/>
            <person name="Howarth C."/>
            <person name="Larson L."/>
            <person name="Lui A."/>
            <person name="MacDonald P.J.P."/>
            <person name="Montmayeur A."/>
            <person name="Murphy C."/>
            <person name="Neiman D."/>
            <person name="Pearson M."/>
            <person name="Priest M."/>
            <person name="Roberts A."/>
            <person name="Saif S."/>
            <person name="Shea T."/>
            <person name="Shenoy N."/>
            <person name="Sisk P."/>
            <person name="Stolte C."/>
            <person name="Sykes S."/>
            <person name="Wortman J."/>
            <person name="Nusbaum C."/>
            <person name="Birren B."/>
        </authorList>
    </citation>
    <scope>NUCLEOTIDE SEQUENCE [LARGE SCALE GENOMIC DNA]</scope>
    <source>
        <strain evidence="2 3">WAL-18680</strain>
    </source>
</reference>
<keyword evidence="1" id="KW-0802">TPR repeat</keyword>
<comment type="caution">
    <text evidence="2">The sequence shown here is derived from an EMBL/GenBank/DDBJ whole genome shotgun (WGS) entry which is preliminary data.</text>
</comment>